<dbReference type="Gene3D" id="1.20.5.1930">
    <property type="match status" value="1"/>
</dbReference>
<keyword evidence="8 11" id="KW-0472">Membrane</keyword>
<keyword evidence="6 11" id="KW-1133">Transmembrane helix</keyword>
<dbReference type="GO" id="GO:0005886">
    <property type="term" value="C:plasma membrane"/>
    <property type="evidence" value="ECO:0007669"/>
    <property type="project" value="UniProtKB-SubCell"/>
</dbReference>
<evidence type="ECO:0000313" key="14">
    <source>
        <dbReference type="Proteomes" id="UP000078287"/>
    </source>
</evidence>
<dbReference type="CDD" id="cd16917">
    <property type="entry name" value="HATPase_UhpB-NarQ-NarX-like"/>
    <property type="match status" value="1"/>
</dbReference>
<evidence type="ECO:0000256" key="6">
    <source>
        <dbReference type="ARBA" id="ARBA00022989"/>
    </source>
</evidence>
<organism evidence="13 14">
    <name type="scientific">Chloroflexus islandicus</name>
    <dbReference type="NCBI Taxonomy" id="1707952"/>
    <lineage>
        <taxon>Bacteria</taxon>
        <taxon>Bacillati</taxon>
        <taxon>Chloroflexota</taxon>
        <taxon>Chloroflexia</taxon>
        <taxon>Chloroflexales</taxon>
        <taxon>Chloroflexineae</taxon>
        <taxon>Chloroflexaceae</taxon>
        <taxon>Chloroflexus</taxon>
    </lineage>
</organism>
<dbReference type="Gene3D" id="3.30.565.10">
    <property type="entry name" value="Histidine kinase-like ATPase, C-terminal domain"/>
    <property type="match status" value="1"/>
</dbReference>
<feature type="transmembrane region" description="Helical" evidence="11">
    <location>
        <begin position="95"/>
        <end position="120"/>
    </location>
</feature>
<feature type="transmembrane region" description="Helical" evidence="11">
    <location>
        <begin position="35"/>
        <end position="53"/>
    </location>
</feature>
<dbReference type="Proteomes" id="UP000078287">
    <property type="component" value="Unassembled WGS sequence"/>
</dbReference>
<keyword evidence="5 13" id="KW-0418">Kinase</keyword>
<evidence type="ECO:0000256" key="9">
    <source>
        <dbReference type="SAM" id="Coils"/>
    </source>
</evidence>
<comment type="subcellular location">
    <subcellularLocation>
        <location evidence="1">Cell membrane</location>
        <topology evidence="1">Multi-pass membrane protein</topology>
    </subcellularLocation>
</comment>
<dbReference type="InterPro" id="IPR036890">
    <property type="entry name" value="HATPase_C_sf"/>
</dbReference>
<reference evidence="13 14" key="1">
    <citation type="submission" date="2016-04" db="EMBL/GenBank/DDBJ databases">
        <title>Chloroflexus islandicus sp. nov., a thermophilic filamentous anoxygenic phototrophic bacterium from geyser Strokkur (Iceland).</title>
        <authorList>
            <person name="Gaisin V.A."/>
            <person name="Kalashnikov A.M."/>
            <person name="Sukhacheva M.V."/>
            <person name="Grouzdev D.S."/>
            <person name="Ivanov T.M."/>
            <person name="Kuznetsov B."/>
            <person name="Gorlenko V.M."/>
        </authorList>
    </citation>
    <scope>NUCLEOTIDE SEQUENCE [LARGE SCALE GENOMIC DNA]</scope>
    <source>
        <strain evidence="14">isl-2</strain>
    </source>
</reference>
<comment type="caution">
    <text evidence="13">The sequence shown here is derived from an EMBL/GenBank/DDBJ whole genome shotgun (WGS) entry which is preliminary data.</text>
</comment>
<sequence length="596" mass="66027">MASSAQSSMQSSPSQRTTSAWSPLGGERFYAMARWVMIILLGVVTQFLTNGSLWPINGDLESLDVIFWLYAGFALIFTLLAFVPPAAGLVSLSYLFDIAFISLMAFLGGERIVIFFPLYLVPLTYAAIRQPLHIGVLSGALAAVTYMAAFIGWRRLIAPEALMTMLDYVALALRGLTLAIVPWVTGNLAERQSEANRYRVAQAQQEAERALQEANAYRDQMRSLYQVALALGTTADYRQVLDTLLRESRKIVPYRAGVVLLSSGRPNELYVAFGSNLAPGDLNRTVQMDSGLATALRANMAQTITSFAQFPSLQQIGALRDCVSAALIPLQVGMRAYGLFVVATDHMLQTDQTEMLMALANYAIVALHNAQLIFDLKEEREKLLSREEEVRHQLARDLHDGPAQSMAVITMKAEYIKRLLDRDPAQALAELDELSTIAKRTNYEVRTMLFELRPLMLETQGLKVTLEQYLDRLRAKAGKTAIILEASDIDQLRLGSKVEGALFNMIQESVTNAIKHANAAHIWVRLRQLQDKMLEVVIEDDGVGFDKAALLKTYEKRGSFGLLNIDERARLAGGRAEIDSTPGKGTRITIFVPVES</sequence>
<evidence type="ECO:0000256" key="3">
    <source>
        <dbReference type="ARBA" id="ARBA00022679"/>
    </source>
</evidence>
<evidence type="ECO:0000256" key="5">
    <source>
        <dbReference type="ARBA" id="ARBA00022777"/>
    </source>
</evidence>
<dbReference type="InterPro" id="IPR050482">
    <property type="entry name" value="Sensor_HK_TwoCompSys"/>
</dbReference>
<name>A0A178MD02_9CHLR</name>
<evidence type="ECO:0000259" key="12">
    <source>
        <dbReference type="PROSITE" id="PS50109"/>
    </source>
</evidence>
<dbReference type="SMART" id="SM00387">
    <property type="entry name" value="HATPase_c"/>
    <property type="match status" value="1"/>
</dbReference>
<evidence type="ECO:0000256" key="11">
    <source>
        <dbReference type="SAM" id="Phobius"/>
    </source>
</evidence>
<dbReference type="InterPro" id="IPR029016">
    <property type="entry name" value="GAF-like_dom_sf"/>
</dbReference>
<evidence type="ECO:0000256" key="4">
    <source>
        <dbReference type="ARBA" id="ARBA00022692"/>
    </source>
</evidence>
<feature type="coiled-coil region" evidence="9">
    <location>
        <begin position="200"/>
        <end position="227"/>
    </location>
</feature>
<feature type="region of interest" description="Disordered" evidence="10">
    <location>
        <begin position="1"/>
        <end position="21"/>
    </location>
</feature>
<dbReference type="Pfam" id="PF02518">
    <property type="entry name" value="HATPase_c"/>
    <property type="match status" value="1"/>
</dbReference>
<dbReference type="InterPro" id="IPR011712">
    <property type="entry name" value="Sig_transdc_His_kin_sub3_dim/P"/>
</dbReference>
<keyword evidence="2" id="KW-1003">Cell membrane</keyword>
<keyword evidence="4 11" id="KW-0812">Transmembrane</keyword>
<evidence type="ECO:0000256" key="7">
    <source>
        <dbReference type="ARBA" id="ARBA00023012"/>
    </source>
</evidence>
<proteinExistence type="predicted"/>
<evidence type="ECO:0000256" key="2">
    <source>
        <dbReference type="ARBA" id="ARBA00022475"/>
    </source>
</evidence>
<dbReference type="InterPro" id="IPR003594">
    <property type="entry name" value="HATPase_dom"/>
</dbReference>
<dbReference type="GO" id="GO:0046983">
    <property type="term" value="F:protein dimerization activity"/>
    <property type="evidence" value="ECO:0007669"/>
    <property type="project" value="InterPro"/>
</dbReference>
<evidence type="ECO:0000256" key="1">
    <source>
        <dbReference type="ARBA" id="ARBA00004651"/>
    </source>
</evidence>
<dbReference type="Pfam" id="PF07730">
    <property type="entry name" value="HisKA_3"/>
    <property type="match status" value="1"/>
</dbReference>
<feature type="domain" description="Histidine kinase" evidence="12">
    <location>
        <begin position="502"/>
        <end position="596"/>
    </location>
</feature>
<evidence type="ECO:0000313" key="13">
    <source>
        <dbReference type="EMBL" id="OAN46027.1"/>
    </source>
</evidence>
<dbReference type="STRING" id="1707952.A6A03_01865"/>
<dbReference type="PROSITE" id="PS50109">
    <property type="entry name" value="HIS_KIN"/>
    <property type="match status" value="1"/>
</dbReference>
<keyword evidence="9" id="KW-0175">Coiled coil</keyword>
<dbReference type="PANTHER" id="PTHR24421">
    <property type="entry name" value="NITRATE/NITRITE SENSOR PROTEIN NARX-RELATED"/>
    <property type="match status" value="1"/>
</dbReference>
<dbReference type="GO" id="GO:0000155">
    <property type="term" value="F:phosphorelay sensor kinase activity"/>
    <property type="evidence" value="ECO:0007669"/>
    <property type="project" value="InterPro"/>
</dbReference>
<evidence type="ECO:0000256" key="8">
    <source>
        <dbReference type="ARBA" id="ARBA00023136"/>
    </source>
</evidence>
<evidence type="ECO:0000256" key="10">
    <source>
        <dbReference type="SAM" id="MobiDB-lite"/>
    </source>
</evidence>
<dbReference type="SUPFAM" id="SSF55874">
    <property type="entry name" value="ATPase domain of HSP90 chaperone/DNA topoisomerase II/histidine kinase"/>
    <property type="match status" value="1"/>
</dbReference>
<feature type="compositionally biased region" description="Low complexity" evidence="10">
    <location>
        <begin position="1"/>
        <end position="15"/>
    </location>
</feature>
<dbReference type="PANTHER" id="PTHR24421:SF37">
    <property type="entry name" value="SENSOR HISTIDINE KINASE NARS"/>
    <property type="match status" value="1"/>
</dbReference>
<feature type="transmembrane region" description="Helical" evidence="11">
    <location>
        <begin position="132"/>
        <end position="153"/>
    </location>
</feature>
<dbReference type="OrthoDB" id="9781904at2"/>
<protein>
    <submittedName>
        <fullName evidence="13">Histidine kinase</fullName>
    </submittedName>
</protein>
<dbReference type="EMBL" id="LWQS01000049">
    <property type="protein sequence ID" value="OAN46027.1"/>
    <property type="molecule type" value="Genomic_DNA"/>
</dbReference>
<dbReference type="RefSeq" id="WP_066786727.1">
    <property type="nucleotide sequence ID" value="NZ_LWQS01000049.1"/>
</dbReference>
<gene>
    <name evidence="13" type="ORF">A6A03_01865</name>
</gene>
<dbReference type="InterPro" id="IPR005467">
    <property type="entry name" value="His_kinase_dom"/>
</dbReference>
<keyword evidence="14" id="KW-1185">Reference proteome</keyword>
<dbReference type="Gene3D" id="3.30.450.40">
    <property type="match status" value="1"/>
</dbReference>
<dbReference type="AlphaFoldDB" id="A0A178MD02"/>
<keyword evidence="7" id="KW-0902">Two-component regulatory system</keyword>
<keyword evidence="3" id="KW-0808">Transferase</keyword>
<dbReference type="SUPFAM" id="SSF55781">
    <property type="entry name" value="GAF domain-like"/>
    <property type="match status" value="1"/>
</dbReference>
<accession>A0A178MD02</accession>
<feature type="transmembrane region" description="Helical" evidence="11">
    <location>
        <begin position="65"/>
        <end position="83"/>
    </location>
</feature>